<reference evidence="2" key="1">
    <citation type="submission" date="2021-01" db="EMBL/GenBank/DDBJ databases">
        <authorList>
            <person name="Corre E."/>
            <person name="Pelletier E."/>
            <person name="Niang G."/>
            <person name="Scheremetjew M."/>
            <person name="Finn R."/>
            <person name="Kale V."/>
            <person name="Holt S."/>
            <person name="Cochrane G."/>
            <person name="Meng A."/>
            <person name="Brown T."/>
            <person name="Cohen L."/>
        </authorList>
    </citation>
    <scope>NUCLEOTIDE SEQUENCE</scope>
    <source>
        <strain evidence="2">GSBS06</strain>
    </source>
</reference>
<evidence type="ECO:0000313" key="2">
    <source>
        <dbReference type="EMBL" id="CAE0445759.1"/>
    </source>
</evidence>
<sequence>MTDDGEGPVKFESFLQWYCAGLETGEYGGGKISSELKRKKNIKELNGKRDKVLNSMKKAAKYSSLKALNASTLLKNSFKSVGKSSLYRDLVLDGWENEDVVKALDRCVKNTTKEEVEEWLGKNSSSPKKVYNTGETKSKDIQGDQIANFKKKKKRLRRRDDDAKRKENLANSLKYLDKL</sequence>
<protein>
    <submittedName>
        <fullName evidence="2">Uncharacterized protein</fullName>
    </submittedName>
</protein>
<feature type="region of interest" description="Disordered" evidence="1">
    <location>
        <begin position="116"/>
        <end position="144"/>
    </location>
</feature>
<dbReference type="EMBL" id="HBIN01020609">
    <property type="protein sequence ID" value="CAE0445759.1"/>
    <property type="molecule type" value="Transcribed_RNA"/>
</dbReference>
<proteinExistence type="predicted"/>
<gene>
    <name evidence="2" type="ORF">ASTO00021_LOCUS15763</name>
</gene>
<organism evidence="2">
    <name type="scientific">Aplanochytrium stocchinoi</name>
    <dbReference type="NCBI Taxonomy" id="215587"/>
    <lineage>
        <taxon>Eukaryota</taxon>
        <taxon>Sar</taxon>
        <taxon>Stramenopiles</taxon>
        <taxon>Bigyra</taxon>
        <taxon>Labyrinthulomycetes</taxon>
        <taxon>Thraustochytrida</taxon>
        <taxon>Thraustochytriidae</taxon>
        <taxon>Aplanochytrium</taxon>
    </lineage>
</organism>
<dbReference type="AlphaFoldDB" id="A0A7S3PP07"/>
<evidence type="ECO:0000256" key="1">
    <source>
        <dbReference type="SAM" id="MobiDB-lite"/>
    </source>
</evidence>
<accession>A0A7S3PP07</accession>
<name>A0A7S3PP07_9STRA</name>